<gene>
    <name evidence="2" type="ORF">ACFO5Q_05490</name>
</gene>
<feature type="signal peptide" evidence="1">
    <location>
        <begin position="1"/>
        <end position="24"/>
    </location>
</feature>
<organism evidence="2 3">
    <name type="scientific">Kordiimonas lipolytica</name>
    <dbReference type="NCBI Taxonomy" id="1662421"/>
    <lineage>
        <taxon>Bacteria</taxon>
        <taxon>Pseudomonadati</taxon>
        <taxon>Pseudomonadota</taxon>
        <taxon>Alphaproteobacteria</taxon>
        <taxon>Kordiimonadales</taxon>
        <taxon>Kordiimonadaceae</taxon>
        <taxon>Kordiimonas</taxon>
    </lineage>
</organism>
<evidence type="ECO:0000313" key="3">
    <source>
        <dbReference type="Proteomes" id="UP001595776"/>
    </source>
</evidence>
<keyword evidence="1" id="KW-0732">Signal</keyword>
<dbReference type="EMBL" id="JBHSCR010000003">
    <property type="protein sequence ID" value="MFC4347290.1"/>
    <property type="molecule type" value="Genomic_DNA"/>
</dbReference>
<accession>A0ABV8U9I4</accession>
<evidence type="ECO:0000313" key="2">
    <source>
        <dbReference type="EMBL" id="MFC4347290.1"/>
    </source>
</evidence>
<comment type="caution">
    <text evidence="2">The sequence shown here is derived from an EMBL/GenBank/DDBJ whole genome shotgun (WGS) entry which is preliminary data.</text>
</comment>
<sequence>MRKTLKHIITAGVIAIATTATAHADDFKPEAIDFDQSLPSMRTVLSAVCSSTTERNIDPIEIPGTRRAQTQIDCTGLSFGGKLRLAEFVFRDDELALVWVLTDKVEEQAIEARMTKLFGTPSHKAGSATAFTHAHTALRKDIAEVLFYAPSVAPMFEAWFDQMVDAKNE</sequence>
<evidence type="ECO:0000256" key="1">
    <source>
        <dbReference type="SAM" id="SignalP"/>
    </source>
</evidence>
<keyword evidence="3" id="KW-1185">Reference proteome</keyword>
<feature type="chain" id="PRO_5046202469" evidence="1">
    <location>
        <begin position="25"/>
        <end position="169"/>
    </location>
</feature>
<name>A0ABV8U9I4_9PROT</name>
<dbReference type="Proteomes" id="UP001595776">
    <property type="component" value="Unassembled WGS sequence"/>
</dbReference>
<proteinExistence type="predicted"/>
<dbReference type="RefSeq" id="WP_068152620.1">
    <property type="nucleotide sequence ID" value="NZ_JBHSCR010000003.1"/>
</dbReference>
<protein>
    <submittedName>
        <fullName evidence="2">Uncharacterized protein</fullName>
    </submittedName>
</protein>
<reference evidence="3" key="1">
    <citation type="journal article" date="2019" name="Int. J. Syst. Evol. Microbiol.">
        <title>The Global Catalogue of Microorganisms (GCM) 10K type strain sequencing project: providing services to taxonomists for standard genome sequencing and annotation.</title>
        <authorList>
            <consortium name="The Broad Institute Genomics Platform"/>
            <consortium name="The Broad Institute Genome Sequencing Center for Infectious Disease"/>
            <person name="Wu L."/>
            <person name="Ma J."/>
        </authorList>
    </citation>
    <scope>NUCLEOTIDE SEQUENCE [LARGE SCALE GENOMIC DNA]</scope>
    <source>
        <strain evidence="3">CGMCC 1.15304</strain>
    </source>
</reference>